<keyword evidence="4" id="KW-1185">Reference proteome</keyword>
<proteinExistence type="predicted"/>
<evidence type="ECO:0000256" key="1">
    <source>
        <dbReference type="SAM" id="MobiDB-lite"/>
    </source>
</evidence>
<dbReference type="OrthoDB" id="9766672at2"/>
<dbReference type="PROSITE" id="PS51257">
    <property type="entry name" value="PROKAR_LIPOPROTEIN"/>
    <property type="match status" value="1"/>
</dbReference>
<dbReference type="Proteomes" id="UP000244810">
    <property type="component" value="Unassembled WGS sequence"/>
</dbReference>
<dbReference type="PROSITE" id="PS51724">
    <property type="entry name" value="SPOR"/>
    <property type="match status" value="1"/>
</dbReference>
<dbReference type="Pfam" id="PF05036">
    <property type="entry name" value="SPOR"/>
    <property type="match status" value="1"/>
</dbReference>
<gene>
    <name evidence="3" type="ORF">DDE23_18405</name>
</gene>
<dbReference type="Gene3D" id="3.30.70.1070">
    <property type="entry name" value="Sporulation related repeat"/>
    <property type="match status" value="1"/>
</dbReference>
<reference evidence="3 4" key="1">
    <citation type="journal article" date="2011" name="Syst. Appl. Microbiol.">
        <title>Defluviimonas denitrificans gen. nov., sp. nov., and Pararhodobacter aggregans gen. nov., sp. nov., non-phototrophic Rhodobacteraceae from the biofilter of a marine aquaculture.</title>
        <authorList>
            <person name="Foesel B.U."/>
            <person name="Drake H.L."/>
            <person name="Schramm A."/>
        </authorList>
    </citation>
    <scope>NUCLEOTIDE SEQUENCE [LARGE SCALE GENOMIC DNA]</scope>
    <source>
        <strain evidence="3 4">D1-19</strain>
    </source>
</reference>
<feature type="domain" description="SPOR" evidence="2">
    <location>
        <begin position="314"/>
        <end position="393"/>
    </location>
</feature>
<feature type="region of interest" description="Disordered" evidence="1">
    <location>
        <begin position="272"/>
        <end position="315"/>
    </location>
</feature>
<dbReference type="InterPro" id="IPR007730">
    <property type="entry name" value="SPOR-like_dom"/>
</dbReference>
<dbReference type="InterPro" id="IPR036680">
    <property type="entry name" value="SPOR-like_sf"/>
</dbReference>
<sequence length="393" mass="40976">MGRDFTKAIPRPAATSVVALSLVLALGACQMSQTTAEGAPVTASAPAASGPGQRVIERDVEAPEVFEMQEPGLWDGRPSLGGVWVAHPTARDPERVMIRNTRTGATVIGALFRRERENPGPRFQVSSEAANALGILAGAPTEIQVTALRLQRVEMEIDPEPATAATETLALAPVEAPTATATVAAPMAPPQGQVAIIDEPQPRRRLRDLFRSDDTPPATTPIAQTALAPAAGAATAAPAAVAAAVPPASAPAIIPTEPPRRTLRDLFRRRQPAPDTTLIPLPDASSGPAAATQPLQATGTQPLPATATAPAAPTPRIDRPFVQIGIFSVEQNAANARAQMIAAGLGAEIRRGRVGENDFWRVVVGPATSTAERGQFLQRVRGLGFADAYAVQR</sequence>
<accession>A0A2T7UNG6</accession>
<dbReference type="RefSeq" id="WP_107755078.1">
    <property type="nucleotide sequence ID" value="NZ_QBKF01000020.1"/>
</dbReference>
<name>A0A2T7UNG6_9RHOB</name>
<dbReference type="EMBL" id="QDDR01000010">
    <property type="protein sequence ID" value="PVE46161.1"/>
    <property type="molecule type" value="Genomic_DNA"/>
</dbReference>
<dbReference type="GO" id="GO:0042834">
    <property type="term" value="F:peptidoglycan binding"/>
    <property type="evidence" value="ECO:0007669"/>
    <property type="project" value="InterPro"/>
</dbReference>
<protein>
    <submittedName>
        <fullName evidence="3">SPOR domain-containing protein</fullName>
    </submittedName>
</protein>
<comment type="caution">
    <text evidence="3">The sequence shown here is derived from an EMBL/GenBank/DDBJ whole genome shotgun (WGS) entry which is preliminary data.</text>
</comment>
<dbReference type="AlphaFoldDB" id="A0A2T7UNG6"/>
<feature type="compositionally biased region" description="Low complexity" evidence="1">
    <location>
        <begin position="297"/>
        <end position="315"/>
    </location>
</feature>
<evidence type="ECO:0000313" key="4">
    <source>
        <dbReference type="Proteomes" id="UP000244810"/>
    </source>
</evidence>
<organism evidence="3 4">
    <name type="scientific">Pararhodobacter aggregans</name>
    <dbReference type="NCBI Taxonomy" id="404875"/>
    <lineage>
        <taxon>Bacteria</taxon>
        <taxon>Pseudomonadati</taxon>
        <taxon>Pseudomonadota</taxon>
        <taxon>Alphaproteobacteria</taxon>
        <taxon>Rhodobacterales</taxon>
        <taxon>Paracoccaceae</taxon>
        <taxon>Pararhodobacter</taxon>
    </lineage>
</organism>
<evidence type="ECO:0000313" key="3">
    <source>
        <dbReference type="EMBL" id="PVE46161.1"/>
    </source>
</evidence>
<evidence type="ECO:0000259" key="2">
    <source>
        <dbReference type="PROSITE" id="PS51724"/>
    </source>
</evidence>
<dbReference type="SUPFAM" id="SSF110997">
    <property type="entry name" value="Sporulation related repeat"/>
    <property type="match status" value="1"/>
</dbReference>